<evidence type="ECO:0000313" key="2">
    <source>
        <dbReference type="EMBL" id="VEP12515.1"/>
    </source>
</evidence>
<organism evidence="2 3">
    <name type="scientific">Hyella patelloides LEGE 07179</name>
    <dbReference type="NCBI Taxonomy" id="945734"/>
    <lineage>
        <taxon>Bacteria</taxon>
        <taxon>Bacillati</taxon>
        <taxon>Cyanobacteriota</taxon>
        <taxon>Cyanophyceae</taxon>
        <taxon>Pleurocapsales</taxon>
        <taxon>Hyellaceae</taxon>
        <taxon>Hyella</taxon>
    </lineage>
</organism>
<evidence type="ECO:0000313" key="3">
    <source>
        <dbReference type="Proteomes" id="UP000320055"/>
    </source>
</evidence>
<feature type="transmembrane region" description="Helical" evidence="1">
    <location>
        <begin position="108"/>
        <end position="141"/>
    </location>
</feature>
<keyword evidence="1" id="KW-1133">Transmembrane helix</keyword>
<dbReference type="Pfam" id="PF20358">
    <property type="entry name" value="DUF6653"/>
    <property type="match status" value="1"/>
</dbReference>
<dbReference type="EMBL" id="CAACVJ010000059">
    <property type="protein sequence ID" value="VEP12515.1"/>
    <property type="molecule type" value="Genomic_DNA"/>
</dbReference>
<proteinExistence type="predicted"/>
<keyword evidence="1" id="KW-0812">Transmembrane</keyword>
<name>A0A563VMK4_9CYAN</name>
<reference evidence="2 3" key="1">
    <citation type="submission" date="2019-01" db="EMBL/GenBank/DDBJ databases">
        <authorList>
            <person name="Brito A."/>
        </authorList>
    </citation>
    <scope>NUCLEOTIDE SEQUENCE [LARGE SCALE GENOMIC DNA]</scope>
    <source>
        <strain evidence="2">1</strain>
    </source>
</reference>
<gene>
    <name evidence="2" type="ORF">H1P_1510006</name>
</gene>
<evidence type="ECO:0000256" key="1">
    <source>
        <dbReference type="SAM" id="Phobius"/>
    </source>
</evidence>
<dbReference type="OrthoDB" id="1442233at2"/>
<dbReference type="AlphaFoldDB" id="A0A563VMK4"/>
<sequence length="169" mass="19526">MTLERKIATVFTMSDEAWLCHANPWSGWTRFTTVLPLLILSIWSRVWLGWLSLIPIALAIFWAWLNPRIFPQPSSTKHWISQGVLGERVWLNRDLIPVPTYHQHVPNILSAVAAIGGILVIVGLVVLNIWLTVLGFTLVTLGKLWFVDRMVWLYNDMKDVNAEYQSWLY</sequence>
<dbReference type="RefSeq" id="WP_144870481.1">
    <property type="nucleotide sequence ID" value="NZ_LR213902.1"/>
</dbReference>
<keyword evidence="1" id="KW-0472">Membrane</keyword>
<dbReference type="Proteomes" id="UP000320055">
    <property type="component" value="Unassembled WGS sequence"/>
</dbReference>
<dbReference type="InterPro" id="IPR046595">
    <property type="entry name" value="DUF6653"/>
</dbReference>
<keyword evidence="3" id="KW-1185">Reference proteome</keyword>
<accession>A0A563VMK4</accession>
<protein>
    <submittedName>
        <fullName evidence="2">Uncharacterized protein</fullName>
    </submittedName>
</protein>
<feature type="transmembrane region" description="Helical" evidence="1">
    <location>
        <begin position="46"/>
        <end position="65"/>
    </location>
</feature>